<organism evidence="2 3">
    <name type="scientific">Cordyceps fumosorosea (strain ARSEF 2679)</name>
    <name type="common">Isaria fumosorosea</name>
    <dbReference type="NCBI Taxonomy" id="1081104"/>
    <lineage>
        <taxon>Eukaryota</taxon>
        <taxon>Fungi</taxon>
        <taxon>Dikarya</taxon>
        <taxon>Ascomycota</taxon>
        <taxon>Pezizomycotina</taxon>
        <taxon>Sordariomycetes</taxon>
        <taxon>Hypocreomycetidae</taxon>
        <taxon>Hypocreales</taxon>
        <taxon>Cordycipitaceae</taxon>
        <taxon>Cordyceps</taxon>
    </lineage>
</organism>
<dbReference type="EMBL" id="AZHB01000012">
    <property type="protein sequence ID" value="OAA62332.1"/>
    <property type="molecule type" value="Genomic_DNA"/>
</dbReference>
<dbReference type="RefSeq" id="XP_018704082.1">
    <property type="nucleotide sequence ID" value="XM_018848946.1"/>
</dbReference>
<keyword evidence="1" id="KW-0732">Signal</keyword>
<dbReference type="Pfam" id="PF12296">
    <property type="entry name" value="HsbA"/>
    <property type="match status" value="1"/>
</dbReference>
<protein>
    <submittedName>
        <fullName evidence="2">Cell wall galactomannoprotein</fullName>
    </submittedName>
</protein>
<dbReference type="PANTHER" id="PTHR38123:SF6">
    <property type="entry name" value="CELL WALL SERINE-THREONINE-RICH GALACTOMANNOPROTEIN MP1 (AFU_ORTHOLOGUE AFUA_4G03240)"/>
    <property type="match status" value="1"/>
</dbReference>
<feature type="signal peptide" evidence="1">
    <location>
        <begin position="1"/>
        <end position="18"/>
    </location>
</feature>
<dbReference type="AlphaFoldDB" id="A0A162J1A3"/>
<proteinExistence type="predicted"/>
<dbReference type="Proteomes" id="UP000076744">
    <property type="component" value="Unassembled WGS sequence"/>
</dbReference>
<gene>
    <name evidence="2" type="ORF">ISF_05341</name>
</gene>
<dbReference type="PANTHER" id="PTHR38123">
    <property type="entry name" value="CELL WALL SERINE-THREONINE-RICH GALACTOMANNOPROTEIN MP1 (AFU_ORTHOLOGUE AFUA_4G03240)"/>
    <property type="match status" value="1"/>
</dbReference>
<accession>A0A162J1A3</accession>
<comment type="caution">
    <text evidence="2">The sequence shown here is derived from an EMBL/GenBank/DDBJ whole genome shotgun (WGS) entry which is preliminary data.</text>
</comment>
<evidence type="ECO:0000313" key="3">
    <source>
        <dbReference type="Proteomes" id="UP000076744"/>
    </source>
</evidence>
<feature type="chain" id="PRO_5007835659" evidence="1">
    <location>
        <begin position="19"/>
        <end position="187"/>
    </location>
</feature>
<dbReference type="InterPro" id="IPR021054">
    <property type="entry name" value="Cell_wall_mannoprotein_1"/>
</dbReference>
<sequence length="187" mass="18980">MKFSSVCLFAVAAAAAAAVGEIRDAAAIAVRDFASINASLSTVKDDIATLNAVGNAFDGDIRPPVAASDKLAASIDAAVATARASTVLSLTDAFGLLPVLQGIRENTRALADTVKAKVSKMAQAGACAVARTHLERLNAGAGTLIDEVRGKLPVAARGVAKIETDKIRALIVEAVAAVAPERCRDGS</sequence>
<evidence type="ECO:0000313" key="2">
    <source>
        <dbReference type="EMBL" id="OAA62332.1"/>
    </source>
</evidence>
<keyword evidence="3" id="KW-1185">Reference proteome</keyword>
<name>A0A162J1A3_CORFA</name>
<dbReference type="GeneID" id="30021633"/>
<dbReference type="GO" id="GO:0005576">
    <property type="term" value="C:extracellular region"/>
    <property type="evidence" value="ECO:0007669"/>
    <property type="project" value="TreeGrafter"/>
</dbReference>
<dbReference type="Gene3D" id="1.20.1280.140">
    <property type="match status" value="1"/>
</dbReference>
<reference evidence="2 3" key="1">
    <citation type="journal article" date="2016" name="Genome Biol. Evol.">
        <title>Divergent and convergent evolution of fungal pathogenicity.</title>
        <authorList>
            <person name="Shang Y."/>
            <person name="Xiao G."/>
            <person name="Zheng P."/>
            <person name="Cen K."/>
            <person name="Zhan S."/>
            <person name="Wang C."/>
        </authorList>
    </citation>
    <scope>NUCLEOTIDE SEQUENCE [LARGE SCALE GENOMIC DNA]</scope>
    <source>
        <strain evidence="2 3">ARSEF 2679</strain>
    </source>
</reference>
<evidence type="ECO:0000256" key="1">
    <source>
        <dbReference type="SAM" id="SignalP"/>
    </source>
</evidence>